<reference evidence="2 3" key="1">
    <citation type="submission" date="2018-05" db="EMBL/GenBank/DDBJ databases">
        <title>Complete Genome Sequence of the Nonylphenol-Degrading Bacterium Sphingobium amiense DSM 16289T.</title>
        <authorList>
            <person name="Ootsuka M."/>
            <person name="Nishizawa T."/>
            <person name="Ohta H."/>
        </authorList>
    </citation>
    <scope>NUCLEOTIDE SEQUENCE [LARGE SCALE GENOMIC DNA]</scope>
    <source>
        <strain evidence="2 3">DSM 16289</strain>
        <plasmid evidence="3">psamie_4 dna</plasmid>
    </source>
</reference>
<geneLocation type="plasmid" evidence="3">
    <name>psamie_4 dna</name>
</geneLocation>
<dbReference type="AlphaFoldDB" id="A0A494WH96"/>
<sequence>MQTVFEALGGATRGRRPGRQTGQRVHRYSRTEEGREGRFWQPFNPKNVARFMQAAEKYDRVKRLAHRRERNNRENGAIGHVGLEVLRELLRLIDYKTGRLDPAIATLALRIGRSIAAVVDALKRLKAHGFLDWLRRYVPTGNAGLRGPQVKQTSNAYRLMLPPQVERGMTAPPPEDDSDRRRVAAEEGRAMIAVLPLDEQPAQLIDDPGLAAILARLGRGIMDQERDSERQNESQQS</sequence>
<accession>A0A494WH96</accession>
<feature type="region of interest" description="Disordered" evidence="1">
    <location>
        <begin position="1"/>
        <end position="33"/>
    </location>
</feature>
<proteinExistence type="predicted"/>
<evidence type="ECO:0000313" key="3">
    <source>
        <dbReference type="Proteomes" id="UP000279959"/>
    </source>
</evidence>
<dbReference type="RefSeq" id="WP_179955656.1">
    <property type="nucleotide sequence ID" value="NZ_AP018667.1"/>
</dbReference>
<organism evidence="2 3">
    <name type="scientific">Sphingobium amiense</name>
    <dbReference type="NCBI Taxonomy" id="135719"/>
    <lineage>
        <taxon>Bacteria</taxon>
        <taxon>Pseudomonadati</taxon>
        <taxon>Pseudomonadota</taxon>
        <taxon>Alphaproteobacteria</taxon>
        <taxon>Sphingomonadales</taxon>
        <taxon>Sphingomonadaceae</taxon>
        <taxon>Sphingobium</taxon>
    </lineage>
</organism>
<dbReference type="KEGG" id="sami:SAMIE_4000010"/>
<dbReference type="EMBL" id="AP018667">
    <property type="protein sequence ID" value="BBE00473.1"/>
    <property type="molecule type" value="Genomic_DNA"/>
</dbReference>
<evidence type="ECO:0000313" key="2">
    <source>
        <dbReference type="EMBL" id="BBE00473.1"/>
    </source>
</evidence>
<evidence type="ECO:0000256" key="1">
    <source>
        <dbReference type="SAM" id="MobiDB-lite"/>
    </source>
</evidence>
<keyword evidence="3" id="KW-1185">Reference proteome</keyword>
<name>A0A494WH96_9SPHN</name>
<keyword evidence="2" id="KW-0614">Plasmid</keyword>
<protein>
    <submittedName>
        <fullName evidence="2">Replication protein A</fullName>
    </submittedName>
</protein>
<dbReference type="Proteomes" id="UP000279959">
    <property type="component" value="Plasmid pSAMIE_4"/>
</dbReference>
<feature type="compositionally biased region" description="Basic residues" evidence="1">
    <location>
        <begin position="13"/>
        <end position="28"/>
    </location>
</feature>
<gene>
    <name evidence="2" type="ORF">SAMIE_4000010</name>
</gene>